<keyword evidence="7 17" id="KW-0732">Signal</keyword>
<evidence type="ECO:0000256" key="9">
    <source>
        <dbReference type="ARBA" id="ARBA00022882"/>
    </source>
</evidence>
<dbReference type="Gene3D" id="3.40.50.410">
    <property type="entry name" value="von Willebrand factor, type A domain"/>
    <property type="match status" value="1"/>
</dbReference>
<keyword evidence="15" id="KW-0407">Ion channel</keyword>
<feature type="chain" id="PRO_5033596623" description="VWFA domain-containing protein" evidence="17">
    <location>
        <begin position="23"/>
        <end position="1111"/>
    </location>
</feature>
<dbReference type="PROSITE" id="PS50234">
    <property type="entry name" value="VWFA"/>
    <property type="match status" value="1"/>
</dbReference>
<evidence type="ECO:0000259" key="18">
    <source>
        <dbReference type="PROSITE" id="PS50234"/>
    </source>
</evidence>
<dbReference type="Gene3D" id="3.30.450.20">
    <property type="entry name" value="PAS domain"/>
    <property type="match status" value="1"/>
</dbReference>
<keyword evidence="2" id="KW-0813">Transport</keyword>
<name>A0A7M5US76_9CNID</name>
<keyword evidence="20" id="KW-1185">Reference proteome</keyword>
<dbReference type="Proteomes" id="UP000594262">
    <property type="component" value="Unplaced"/>
</dbReference>
<feature type="domain" description="VWFA" evidence="18">
    <location>
        <begin position="228"/>
        <end position="406"/>
    </location>
</feature>
<dbReference type="EnsemblMetazoa" id="CLYHEMT003347.2">
    <property type="protein sequence ID" value="CLYHEMP003347.2"/>
    <property type="gene ID" value="CLYHEMG003347"/>
</dbReference>
<keyword evidence="4" id="KW-0107">Calcium channel</keyword>
<evidence type="ECO:0000256" key="10">
    <source>
        <dbReference type="ARBA" id="ARBA00022989"/>
    </source>
</evidence>
<dbReference type="InterPro" id="IPR051173">
    <property type="entry name" value="Ca_channel_alpha-2/delta"/>
</dbReference>
<keyword evidence="11" id="KW-0406">Ion transport</keyword>
<evidence type="ECO:0000256" key="4">
    <source>
        <dbReference type="ARBA" id="ARBA00022673"/>
    </source>
</evidence>
<evidence type="ECO:0000256" key="2">
    <source>
        <dbReference type="ARBA" id="ARBA00022448"/>
    </source>
</evidence>
<comment type="subcellular location">
    <subcellularLocation>
        <location evidence="1">Membrane</location>
        <topology evidence="1">Single-pass type I membrane protein</topology>
    </subcellularLocation>
</comment>
<evidence type="ECO:0000256" key="13">
    <source>
        <dbReference type="ARBA" id="ARBA00023157"/>
    </source>
</evidence>
<evidence type="ECO:0000256" key="15">
    <source>
        <dbReference type="ARBA" id="ARBA00023303"/>
    </source>
</evidence>
<dbReference type="RefSeq" id="XP_066920408.1">
    <property type="nucleotide sequence ID" value="XM_067064307.1"/>
</dbReference>
<keyword evidence="3" id="KW-0109">Calcium transport</keyword>
<dbReference type="AlphaFoldDB" id="A0A7M5US76"/>
<dbReference type="GO" id="GO:0005891">
    <property type="term" value="C:voltage-gated calcium channel complex"/>
    <property type="evidence" value="ECO:0007669"/>
    <property type="project" value="TreeGrafter"/>
</dbReference>
<reference evidence="19" key="1">
    <citation type="submission" date="2021-01" db="UniProtKB">
        <authorList>
            <consortium name="EnsemblMetazoa"/>
        </authorList>
    </citation>
    <scope>IDENTIFICATION</scope>
</reference>
<evidence type="ECO:0000256" key="7">
    <source>
        <dbReference type="ARBA" id="ARBA00022729"/>
    </source>
</evidence>
<organism evidence="19 20">
    <name type="scientific">Clytia hemisphaerica</name>
    <dbReference type="NCBI Taxonomy" id="252671"/>
    <lineage>
        <taxon>Eukaryota</taxon>
        <taxon>Metazoa</taxon>
        <taxon>Cnidaria</taxon>
        <taxon>Hydrozoa</taxon>
        <taxon>Hydroidolina</taxon>
        <taxon>Leptothecata</taxon>
        <taxon>Obeliida</taxon>
        <taxon>Clytiidae</taxon>
        <taxon>Clytia</taxon>
    </lineage>
</organism>
<dbReference type="Pfam" id="PF08399">
    <property type="entry name" value="VWA_N"/>
    <property type="match status" value="1"/>
</dbReference>
<evidence type="ECO:0000256" key="11">
    <source>
        <dbReference type="ARBA" id="ARBA00023065"/>
    </source>
</evidence>
<dbReference type="EnsemblMetazoa" id="CLYHEMT003347.1">
    <property type="protein sequence ID" value="CLYHEMP003347.1"/>
    <property type="gene ID" value="CLYHEMG003347"/>
</dbReference>
<evidence type="ECO:0000256" key="3">
    <source>
        <dbReference type="ARBA" id="ARBA00022568"/>
    </source>
</evidence>
<dbReference type="PANTHER" id="PTHR10166:SF37">
    <property type="entry name" value="STOLID, ISOFORM H"/>
    <property type="match status" value="1"/>
</dbReference>
<keyword evidence="5 16" id="KW-0812">Transmembrane</keyword>
<dbReference type="Pfam" id="PF08473">
    <property type="entry name" value="VGCC_alpha2"/>
    <property type="match status" value="1"/>
</dbReference>
<accession>A0A7M5US76</accession>
<keyword evidence="13" id="KW-1015">Disulfide bond</keyword>
<sequence>MDISSLLFTIFAAIFYFQSTVCSNIDIQPFANSFDDFLKEHLKYDKIESELQKVKYIKRKADSAELVQTFKTNLETLFKEKEKILDGIKTSIENAKLNYTSSPTSNDFVQEFDYNNMRDEGSNKRVGFVDDFSTEFKVNLTHSFVQVPTNIYKFKQSVLQQVEWSQHVDNTFQQNYAKNSNLQYQYYGDSSGVFRIFPGNVMPVNEEADLFDCRRRIWYIQASTSPKDIVIVIDYSGSMIGNNIGIAKITTSSLIDTLQENDYFNVITINKDVTYLMPCVTHLIQATKENKEMFKNAVSKLTEPTSIVDVDFGMDEAFKIFNESKASARCNKAIMFVTDGIEGTYAGRASFERHNKDKKVRVFSYLVGRIKNPDQEALVKMACDNNGHFYSINTLGNVWDTVLDYLRVMSRPITHSLNEGSLKDEDIKTTFTSAYKDNAGFGMVMSASKSVFEKEKNSDGTTKYKHLIGVAGTDISLKNLSSLAPYSKLGVFGRGFVINNNGFVLTHPNFRQQKGYLPVPPNILIEDLEHCLDNSNHSVNLKENMLGKVDIDVSKEFSAYWNFDDNKKYVKTFNQYAHDKIVGTDFVAAVAVTDLDSHYLDIDISDPAMKQLFTEGVKALDAPVIEKPETPSNETNATSSWQPPKNFTYVEIAPWNYCPELEQYIQRHGVLKPITARQMYEVLSNSTISIDTLCKSTEELLNRLLVPAGAIDKIIKSEWTEKSGEFLDNLFIATSGGYQKMFAFTNKSQPFDRDVVRSKLFENVLSSAAKTDGSIDESIRMVFGTDPKDPHLDSNEPVEVTVTRPFWEQSVLAAVSGITMRSDKLNQQFITQSSYVSQKYKENNSSFVCAMIDDFGYIIASNQGNKYTGRFIGERVSSIIPYLNMTRKVIKDTQAECEVPDDDNSSANLLLTPAKLLVGCLSCLAKSVYWLTIQAAVLLVSLMQNQHEVSAGEHTKITVSCVKDVEYFRLNRTLIEAYGARMEDKTWDAFKCPGQCTGKNAPKFRIQVIPGTNVYLLEMSIGSDDSEACENKCFQDPYYPKREELRTPKAEWCVRNQQNATHYRKQPIAKCYNETSKFDHAHMCGRASMAIPSFATMGLLVLGAIWVLMQK</sequence>
<proteinExistence type="predicted"/>
<dbReference type="InterPro" id="IPR013608">
    <property type="entry name" value="VWA_N"/>
</dbReference>
<keyword evidence="14" id="KW-0325">Glycoprotein</keyword>
<evidence type="ECO:0000313" key="20">
    <source>
        <dbReference type="Proteomes" id="UP000594262"/>
    </source>
</evidence>
<evidence type="ECO:0000256" key="5">
    <source>
        <dbReference type="ARBA" id="ARBA00022692"/>
    </source>
</evidence>
<keyword evidence="10 16" id="KW-1133">Transmembrane helix</keyword>
<evidence type="ECO:0000256" key="8">
    <source>
        <dbReference type="ARBA" id="ARBA00022837"/>
    </source>
</evidence>
<keyword evidence="12 16" id="KW-0472">Membrane</keyword>
<evidence type="ECO:0000256" key="16">
    <source>
        <dbReference type="SAM" id="Phobius"/>
    </source>
</evidence>
<protein>
    <recommendedName>
        <fullName evidence="18">VWFA domain-containing protein</fullName>
    </recommendedName>
</protein>
<keyword evidence="6" id="KW-0479">Metal-binding</keyword>
<dbReference type="OrthoDB" id="6021907at2759"/>
<dbReference type="GeneID" id="136807707"/>
<evidence type="ECO:0000256" key="17">
    <source>
        <dbReference type="SAM" id="SignalP"/>
    </source>
</evidence>
<keyword evidence="9" id="KW-0851">Voltage-gated channel</keyword>
<evidence type="ECO:0000256" key="14">
    <source>
        <dbReference type="ARBA" id="ARBA00023180"/>
    </source>
</evidence>
<keyword evidence="8" id="KW-0106">Calcium</keyword>
<dbReference type="InterPro" id="IPR036465">
    <property type="entry name" value="vWFA_dom_sf"/>
</dbReference>
<evidence type="ECO:0000313" key="19">
    <source>
        <dbReference type="EnsemblMetazoa" id="CLYHEMP003347.2"/>
    </source>
</evidence>
<dbReference type="PANTHER" id="PTHR10166">
    <property type="entry name" value="VOLTAGE-DEPENDENT CALCIUM CHANNEL SUBUNIT ALPHA-2/DELTA-RELATED"/>
    <property type="match status" value="1"/>
</dbReference>
<dbReference type="GO" id="GO:0046872">
    <property type="term" value="F:metal ion binding"/>
    <property type="evidence" value="ECO:0007669"/>
    <property type="project" value="UniProtKB-KW"/>
</dbReference>
<evidence type="ECO:0000256" key="6">
    <source>
        <dbReference type="ARBA" id="ARBA00022723"/>
    </source>
</evidence>
<feature type="transmembrane region" description="Helical" evidence="16">
    <location>
        <begin position="1089"/>
        <end position="1109"/>
    </location>
</feature>
<dbReference type="InterPro" id="IPR002035">
    <property type="entry name" value="VWF_A"/>
</dbReference>
<dbReference type="SMART" id="SM00327">
    <property type="entry name" value="VWA"/>
    <property type="match status" value="1"/>
</dbReference>
<evidence type="ECO:0000256" key="12">
    <source>
        <dbReference type="ARBA" id="ARBA00023136"/>
    </source>
</evidence>
<feature type="signal peptide" evidence="17">
    <location>
        <begin position="1"/>
        <end position="22"/>
    </location>
</feature>
<dbReference type="Pfam" id="PF00092">
    <property type="entry name" value="VWA"/>
    <property type="match status" value="1"/>
</dbReference>
<dbReference type="InterPro" id="IPR013680">
    <property type="entry name" value="VDCC_a2/dsu"/>
</dbReference>
<evidence type="ECO:0000256" key="1">
    <source>
        <dbReference type="ARBA" id="ARBA00004479"/>
    </source>
</evidence>
<dbReference type="SUPFAM" id="SSF53300">
    <property type="entry name" value="vWA-like"/>
    <property type="match status" value="1"/>
</dbReference>
<dbReference type="GO" id="GO:0005245">
    <property type="term" value="F:voltage-gated calcium channel activity"/>
    <property type="evidence" value="ECO:0007669"/>
    <property type="project" value="TreeGrafter"/>
</dbReference>